<evidence type="ECO:0000256" key="1">
    <source>
        <dbReference type="SAM" id="Phobius"/>
    </source>
</evidence>
<name>A0ABR5AZ91_BACBA</name>
<dbReference type="EMBL" id="JXLP01000002">
    <property type="protein sequence ID" value="KIL80004.1"/>
    <property type="molecule type" value="Genomic_DNA"/>
</dbReference>
<organism evidence="2 3">
    <name type="scientific">Bacillus badius</name>
    <dbReference type="NCBI Taxonomy" id="1455"/>
    <lineage>
        <taxon>Bacteria</taxon>
        <taxon>Bacillati</taxon>
        <taxon>Bacillota</taxon>
        <taxon>Bacilli</taxon>
        <taxon>Bacillales</taxon>
        <taxon>Bacillaceae</taxon>
        <taxon>Pseudobacillus</taxon>
    </lineage>
</organism>
<sequence>MLTAKTVLAYVMSPCLLPLHLILLSIGNRFKRSSADLSGADLRGSIFLTQAQINAAKGSLNTKLPPALIHPPHWFASSP</sequence>
<accession>A0ABR5AZ91</accession>
<feature type="transmembrane region" description="Helical" evidence="1">
    <location>
        <begin position="6"/>
        <end position="26"/>
    </location>
</feature>
<protein>
    <submittedName>
        <fullName evidence="2">Uncharacterized protein</fullName>
    </submittedName>
</protein>
<evidence type="ECO:0000313" key="3">
    <source>
        <dbReference type="Proteomes" id="UP000031982"/>
    </source>
</evidence>
<gene>
    <name evidence="2" type="ORF">SD77_2458</name>
</gene>
<dbReference type="Proteomes" id="UP000031982">
    <property type="component" value="Unassembled WGS sequence"/>
</dbReference>
<keyword evidence="1" id="KW-0812">Transmembrane</keyword>
<keyword evidence="1" id="KW-0472">Membrane</keyword>
<evidence type="ECO:0000313" key="2">
    <source>
        <dbReference type="EMBL" id="KIL80004.1"/>
    </source>
</evidence>
<proteinExistence type="predicted"/>
<comment type="caution">
    <text evidence="2">The sequence shown here is derived from an EMBL/GenBank/DDBJ whole genome shotgun (WGS) entry which is preliminary data.</text>
</comment>
<keyword evidence="3" id="KW-1185">Reference proteome</keyword>
<reference evidence="2 3" key="1">
    <citation type="submission" date="2015-01" db="EMBL/GenBank/DDBJ databases">
        <title>Genome Assembly of Bacillus badius MTCC 1458.</title>
        <authorList>
            <person name="Verma A."/>
            <person name="Khatri I."/>
            <person name="Mual P."/>
            <person name="Subramanian S."/>
            <person name="Krishnamurthi S."/>
        </authorList>
    </citation>
    <scope>NUCLEOTIDE SEQUENCE [LARGE SCALE GENOMIC DNA]</scope>
    <source>
        <strain evidence="2 3">MTCC 1458</strain>
    </source>
</reference>
<keyword evidence="1" id="KW-1133">Transmembrane helix</keyword>